<name>A0A6M0GZG6_9CLOT</name>
<keyword evidence="1" id="KW-0472">Membrane</keyword>
<protein>
    <submittedName>
        <fullName evidence="2">Uncharacterized protein</fullName>
    </submittedName>
</protein>
<dbReference type="Proteomes" id="UP000481872">
    <property type="component" value="Unassembled WGS sequence"/>
</dbReference>
<accession>A0A6M0GZG6</accession>
<evidence type="ECO:0000256" key="1">
    <source>
        <dbReference type="SAM" id="Phobius"/>
    </source>
</evidence>
<keyword evidence="1" id="KW-0812">Transmembrane</keyword>
<dbReference type="EMBL" id="JAAGPU010000001">
    <property type="protein sequence ID" value="NEU03597.1"/>
    <property type="molecule type" value="Genomic_DNA"/>
</dbReference>
<evidence type="ECO:0000313" key="2">
    <source>
        <dbReference type="EMBL" id="NEU03597.1"/>
    </source>
</evidence>
<dbReference type="RefSeq" id="WP_061994816.1">
    <property type="nucleotide sequence ID" value="NZ_JAAGPU010000001.1"/>
</dbReference>
<comment type="caution">
    <text evidence="2">The sequence shown here is derived from an EMBL/GenBank/DDBJ whole genome shotgun (WGS) entry which is preliminary data.</text>
</comment>
<evidence type="ECO:0000313" key="3">
    <source>
        <dbReference type="Proteomes" id="UP000481872"/>
    </source>
</evidence>
<dbReference type="AlphaFoldDB" id="A0A6M0GZG6"/>
<sequence>MSCEVKKFLLLYLKTLGILIFMGIILPNVLETTIYFFTKNTRVYENSILVGRNVDKPLEVLYNYIYIFKNFVGF</sequence>
<proteinExistence type="predicted"/>
<gene>
    <name evidence="2" type="ORF">G3M99_01745</name>
</gene>
<reference evidence="2 3" key="1">
    <citation type="submission" date="2020-02" db="EMBL/GenBank/DDBJ databases">
        <title>Genome assembly of a novel Clostridium senegalense strain.</title>
        <authorList>
            <person name="Gupta T.B."/>
            <person name="Jauregui R."/>
            <person name="Maclean P."/>
            <person name="Nawarathana A."/>
            <person name="Brightwell G."/>
        </authorList>
    </citation>
    <scope>NUCLEOTIDE SEQUENCE [LARGE SCALE GENOMIC DNA]</scope>
    <source>
        <strain evidence="2 3">AGRFS4</strain>
    </source>
</reference>
<keyword evidence="3" id="KW-1185">Reference proteome</keyword>
<keyword evidence="1" id="KW-1133">Transmembrane helix</keyword>
<organism evidence="2 3">
    <name type="scientific">Clostridium senegalense</name>
    <dbReference type="NCBI Taxonomy" id="1465809"/>
    <lineage>
        <taxon>Bacteria</taxon>
        <taxon>Bacillati</taxon>
        <taxon>Bacillota</taxon>
        <taxon>Clostridia</taxon>
        <taxon>Eubacteriales</taxon>
        <taxon>Clostridiaceae</taxon>
        <taxon>Clostridium</taxon>
    </lineage>
</organism>
<feature type="transmembrane region" description="Helical" evidence="1">
    <location>
        <begin position="16"/>
        <end position="37"/>
    </location>
</feature>